<feature type="site" description="May play a role in metal incorporation in vivo" evidence="9">
    <location>
        <position position="95"/>
    </location>
</feature>
<evidence type="ECO:0000256" key="7">
    <source>
        <dbReference type="ARBA" id="ARBA00023004"/>
    </source>
</evidence>
<comment type="caution">
    <text evidence="9">Lacks conserved residue(s) required for the propagation of feature annotation.</text>
</comment>
<sequence length="186" mass="20785">MSALTVYPDNRPDLGETDTDFAAIQSRLDAIDVQFERWTANCVLAADAGQDEVLAAYHDSVERLKQQYGFQSADVISLNPDHPDKAAFRQKFLAEHTHSDFEVRFFVEGRGLFFLHVEGKVYAVLCEQGDLISVPANATHWFDMGENPKFKCIRLFTTPEGWVADFTGSDIAQSFPTLDQYAAGLA</sequence>
<comment type="function">
    <text evidence="9">Catalyzes 2 different reactions between oxygene and the acireductone 1,2-dihydroxy-3-keto-5-methylthiopentene (DHK-MTPene) depending upon the metal bound in the active site. Fe-containing acireductone dioxygenase (Fe-ARD) produces formate and 2-keto-4-methylthiobutyrate (KMTB), the alpha-ketoacid precursor of methionine in the methionine recycle pathway. Ni-containing acireductone dioxygenase (Ni-ARD) produces methylthiopropionate, carbon monoxide and formate, and does not lie on the methionine recycle pathway.</text>
</comment>
<dbReference type="RefSeq" id="WP_127029911.1">
    <property type="nucleotide sequence ID" value="NZ_RYFG02000066.1"/>
</dbReference>
<dbReference type="Proteomes" id="UP000733744">
    <property type="component" value="Unassembled WGS sequence"/>
</dbReference>
<keyword evidence="7 9" id="KW-0408">Iron</keyword>
<feature type="binding site" evidence="9">
    <location>
        <position position="96"/>
    </location>
    <ligand>
        <name>Fe(2+)</name>
        <dbReference type="ChEBI" id="CHEBI:29033"/>
    </ligand>
</feature>
<accession>A0ABY3CCI6</accession>
<dbReference type="Pfam" id="PF03079">
    <property type="entry name" value="ARD"/>
    <property type="match status" value="1"/>
</dbReference>
<comment type="caution">
    <text evidence="10">The sequence shown here is derived from an EMBL/GenBank/DDBJ whole genome shotgun (WGS) entry which is preliminary data.</text>
</comment>
<evidence type="ECO:0000256" key="2">
    <source>
        <dbReference type="ARBA" id="ARBA00022596"/>
    </source>
</evidence>
<keyword evidence="6 9" id="KW-0560">Oxidoreductase</keyword>
<name>A0ABY3CCI6_9GAMM</name>
<dbReference type="InterPro" id="IPR014710">
    <property type="entry name" value="RmlC-like_jellyroll"/>
</dbReference>
<evidence type="ECO:0000313" key="11">
    <source>
        <dbReference type="Proteomes" id="UP000733744"/>
    </source>
</evidence>
<dbReference type="PANTHER" id="PTHR23418:SF0">
    <property type="entry name" value="ACIREDUCTONE DIOXYGENASE"/>
    <property type="match status" value="1"/>
</dbReference>
<dbReference type="SUPFAM" id="SSF51182">
    <property type="entry name" value="RmlC-like cupins"/>
    <property type="match status" value="1"/>
</dbReference>
<feature type="binding site" evidence="9">
    <location>
        <position position="98"/>
    </location>
    <ligand>
        <name>Fe(2+)</name>
        <dbReference type="ChEBI" id="CHEBI:29033"/>
    </ligand>
</feature>
<dbReference type="Gene3D" id="2.60.120.10">
    <property type="entry name" value="Jelly Rolls"/>
    <property type="match status" value="1"/>
</dbReference>
<protein>
    <recommendedName>
        <fullName evidence="9">Acireductone dioxygenase</fullName>
    </recommendedName>
    <alternativeName>
        <fullName evidence="9">1,2-dihydroxy-3-keto-5-methylthiopentene dioxygenase</fullName>
        <shortName evidence="9">DHK-MTPene dioxygenase</shortName>
    </alternativeName>
    <alternativeName>
        <fullName evidence="9">Acireductone dioxygenase (Fe(2+)-requiring)</fullName>
        <shortName evidence="9">ARD'</shortName>
        <shortName evidence="9">Fe-ARD</shortName>
        <ecNumber evidence="9">1.13.11.54</ecNumber>
    </alternativeName>
    <alternativeName>
        <fullName evidence="9">Acireductone dioxygenase (Ni(2+)-requiring)</fullName>
        <shortName evidence="9">ARD</shortName>
        <shortName evidence="9">Ni-ARD</shortName>
        <ecNumber evidence="9">1.13.11.53</ecNumber>
    </alternativeName>
</protein>
<gene>
    <name evidence="9" type="primary">mtnD</name>
    <name evidence="10" type="ORF">EKO24_007125</name>
</gene>
<comment type="pathway">
    <text evidence="9">Amino-acid biosynthesis; L-methionine biosynthesis via salvage pathway; L-methionine from S-methyl-5-thio-alpha-D-ribose 1-phosphate: step 5/6.</text>
</comment>
<dbReference type="PANTHER" id="PTHR23418">
    <property type="entry name" value="ACIREDUCTONE DIOXYGENASE"/>
    <property type="match status" value="1"/>
</dbReference>
<dbReference type="InterPro" id="IPR004313">
    <property type="entry name" value="ARD"/>
</dbReference>
<dbReference type="EC" id="1.13.11.54" evidence="9"/>
<organism evidence="10 11">
    <name type="scientific">Candidatus Methylobacter oryzae</name>
    <dbReference type="NCBI Taxonomy" id="2497749"/>
    <lineage>
        <taxon>Bacteria</taxon>
        <taxon>Pseudomonadati</taxon>
        <taxon>Pseudomonadota</taxon>
        <taxon>Gammaproteobacteria</taxon>
        <taxon>Methylococcales</taxon>
        <taxon>Methylococcaceae</taxon>
        <taxon>Methylobacter</taxon>
    </lineage>
</organism>
<feature type="binding site" evidence="9">
    <location>
        <position position="140"/>
    </location>
    <ligand>
        <name>Ni(2+)</name>
        <dbReference type="ChEBI" id="CHEBI:49786"/>
    </ligand>
</feature>
<feature type="site" description="Important to generate the dianion" evidence="9">
    <location>
        <position position="104"/>
    </location>
</feature>
<dbReference type="InterPro" id="IPR023956">
    <property type="entry name" value="ARD_bac"/>
</dbReference>
<feature type="binding site" evidence="9">
    <location>
        <position position="96"/>
    </location>
    <ligand>
        <name>Ni(2+)</name>
        <dbReference type="ChEBI" id="CHEBI:49786"/>
    </ligand>
</feature>
<evidence type="ECO:0000256" key="3">
    <source>
        <dbReference type="ARBA" id="ARBA00022605"/>
    </source>
</evidence>
<keyword evidence="4 9" id="KW-0479">Metal-binding</keyword>
<keyword evidence="8 9" id="KW-0486">Methionine biosynthesis</keyword>
<evidence type="ECO:0000256" key="1">
    <source>
        <dbReference type="ARBA" id="ARBA00000428"/>
    </source>
</evidence>
<keyword evidence="11" id="KW-1185">Reference proteome</keyword>
<feature type="binding site" evidence="9">
    <location>
        <position position="102"/>
    </location>
    <ligand>
        <name>Fe(2+)</name>
        <dbReference type="ChEBI" id="CHEBI:29033"/>
    </ligand>
</feature>
<evidence type="ECO:0000256" key="6">
    <source>
        <dbReference type="ARBA" id="ARBA00023002"/>
    </source>
</evidence>
<feature type="binding site" evidence="9">
    <location>
        <position position="98"/>
    </location>
    <ligand>
        <name>Ni(2+)</name>
        <dbReference type="ChEBI" id="CHEBI:49786"/>
    </ligand>
</feature>
<proteinExistence type="inferred from homology"/>
<comment type="subunit">
    <text evidence="9">Monomer.</text>
</comment>
<keyword evidence="5 9" id="KW-0223">Dioxygenase</keyword>
<comment type="catalytic activity">
    <reaction evidence="9">
        <text>1,2-dihydroxy-5-(methylsulfanyl)pent-1-en-3-one + O2 = 3-(methylsulfanyl)propanoate + CO + formate + 2 H(+)</text>
        <dbReference type="Rhea" id="RHEA:14161"/>
        <dbReference type="ChEBI" id="CHEBI:15378"/>
        <dbReference type="ChEBI" id="CHEBI:15379"/>
        <dbReference type="ChEBI" id="CHEBI:15740"/>
        <dbReference type="ChEBI" id="CHEBI:17245"/>
        <dbReference type="ChEBI" id="CHEBI:49016"/>
        <dbReference type="ChEBI" id="CHEBI:49252"/>
        <dbReference type="EC" id="1.13.11.53"/>
    </reaction>
</comment>
<comment type="catalytic activity">
    <reaction evidence="1 9">
        <text>1,2-dihydroxy-5-(methylsulfanyl)pent-1-en-3-one + O2 = 4-methylsulfanyl-2-oxobutanoate + formate + 2 H(+)</text>
        <dbReference type="Rhea" id="RHEA:24504"/>
        <dbReference type="ChEBI" id="CHEBI:15378"/>
        <dbReference type="ChEBI" id="CHEBI:15379"/>
        <dbReference type="ChEBI" id="CHEBI:15740"/>
        <dbReference type="ChEBI" id="CHEBI:16723"/>
        <dbReference type="ChEBI" id="CHEBI:49252"/>
        <dbReference type="EC" id="1.13.11.54"/>
    </reaction>
</comment>
<keyword evidence="2 9" id="KW-0533">Nickel</keyword>
<comment type="cofactor">
    <cofactor evidence="9">
        <name>Fe(2+)</name>
        <dbReference type="ChEBI" id="CHEBI:29033"/>
    </cofactor>
    <text evidence="9">Binds 1 Fe(2+) cation per monomer.</text>
</comment>
<dbReference type="CDD" id="cd02232">
    <property type="entry name" value="cupin_ARD"/>
    <property type="match status" value="1"/>
</dbReference>
<comment type="cofactor">
    <cofactor evidence="9">
        <name>Ni(2+)</name>
        <dbReference type="ChEBI" id="CHEBI:49786"/>
    </cofactor>
    <text evidence="9">Binds 1 nickel ion per monomer.</text>
</comment>
<dbReference type="HAMAP" id="MF_01682">
    <property type="entry name" value="Salvage_MtnD"/>
    <property type="match status" value="1"/>
</dbReference>
<evidence type="ECO:0000256" key="8">
    <source>
        <dbReference type="ARBA" id="ARBA00023167"/>
    </source>
</evidence>
<feature type="binding site" evidence="9">
    <location>
        <position position="140"/>
    </location>
    <ligand>
        <name>Fe(2+)</name>
        <dbReference type="ChEBI" id="CHEBI:29033"/>
    </ligand>
</feature>
<evidence type="ECO:0000256" key="5">
    <source>
        <dbReference type="ARBA" id="ARBA00022964"/>
    </source>
</evidence>
<reference evidence="10 11" key="1">
    <citation type="journal article" date="2019" name="Antonie Van Leeuwenhoek">
        <title>Description of 'Ca. Methylobacter oryzae' KRF1, a novel species from the environmentally important Methylobacter clade 2.</title>
        <authorList>
            <person name="Khatri K."/>
            <person name="Mohite J.A."/>
            <person name="Pandit P.S."/>
            <person name="Bahulikar R."/>
            <person name="Rahalkar M.C."/>
        </authorList>
    </citation>
    <scope>NUCLEOTIDE SEQUENCE [LARGE SCALE GENOMIC DNA]</scope>
    <source>
        <strain evidence="10 11">KRF1</strain>
    </source>
</reference>
<evidence type="ECO:0000313" key="10">
    <source>
        <dbReference type="EMBL" id="TRW98528.1"/>
    </source>
</evidence>
<dbReference type="InterPro" id="IPR011051">
    <property type="entry name" value="RmlC_Cupin_sf"/>
</dbReference>
<dbReference type="EC" id="1.13.11.53" evidence="9"/>
<keyword evidence="3 9" id="KW-0028">Amino-acid biosynthesis</keyword>
<feature type="binding site" evidence="9">
    <location>
        <position position="102"/>
    </location>
    <ligand>
        <name>Ni(2+)</name>
        <dbReference type="ChEBI" id="CHEBI:49786"/>
    </ligand>
</feature>
<evidence type="ECO:0000256" key="4">
    <source>
        <dbReference type="ARBA" id="ARBA00022723"/>
    </source>
</evidence>
<comment type="similarity">
    <text evidence="9">Belongs to the acireductone dioxygenase (ARD) family.</text>
</comment>
<evidence type="ECO:0000256" key="9">
    <source>
        <dbReference type="HAMAP-Rule" id="MF_01682"/>
    </source>
</evidence>
<dbReference type="EMBL" id="RYFG02000066">
    <property type="protein sequence ID" value="TRW98528.1"/>
    <property type="molecule type" value="Genomic_DNA"/>
</dbReference>